<dbReference type="EMBL" id="CP031264">
    <property type="protein sequence ID" value="AXI76923.1"/>
    <property type="molecule type" value="Genomic_DNA"/>
</dbReference>
<protein>
    <submittedName>
        <fullName evidence="6">IclR family transcriptional regulator</fullName>
    </submittedName>
</protein>
<keyword evidence="3" id="KW-0804">Transcription</keyword>
<organism evidence="6 7">
    <name type="scientific">Peterkaempfera bronchialis</name>
    <dbReference type="NCBI Taxonomy" id="2126346"/>
    <lineage>
        <taxon>Bacteria</taxon>
        <taxon>Bacillati</taxon>
        <taxon>Actinomycetota</taxon>
        <taxon>Actinomycetes</taxon>
        <taxon>Kitasatosporales</taxon>
        <taxon>Streptomycetaceae</taxon>
        <taxon>Peterkaempfera</taxon>
    </lineage>
</organism>
<dbReference type="Pfam" id="PF01614">
    <property type="entry name" value="IclR_C"/>
    <property type="match status" value="1"/>
</dbReference>
<dbReference type="Pfam" id="PF09339">
    <property type="entry name" value="HTH_IclR"/>
    <property type="match status" value="1"/>
</dbReference>
<evidence type="ECO:0000256" key="3">
    <source>
        <dbReference type="ARBA" id="ARBA00023163"/>
    </source>
</evidence>
<evidence type="ECO:0000259" key="5">
    <source>
        <dbReference type="PROSITE" id="PS51078"/>
    </source>
</evidence>
<dbReference type="SMART" id="SM00346">
    <property type="entry name" value="HTH_ICLR"/>
    <property type="match status" value="1"/>
</dbReference>
<dbReference type="SUPFAM" id="SSF55781">
    <property type="entry name" value="GAF domain-like"/>
    <property type="match status" value="1"/>
</dbReference>
<evidence type="ECO:0000256" key="1">
    <source>
        <dbReference type="ARBA" id="ARBA00023015"/>
    </source>
</evidence>
<proteinExistence type="predicted"/>
<dbReference type="OrthoDB" id="5242615at2"/>
<accession>A0A345ST68</accession>
<evidence type="ECO:0000256" key="2">
    <source>
        <dbReference type="ARBA" id="ARBA00023125"/>
    </source>
</evidence>
<sequence length="265" mass="28379">MERSWSGHGAGGHRVAREDVRLARRSSVRQALRLLEAVDRHRGGATLGVLARELDLPLAAVHRTATMLECEGYLHRPDGEGYVLGGALALLAERAPQRSARARLDAGLRRLRDELGAAVYFGRYHDGEALVEASATGPAAPPVQEWVDFRAAAHATAAGKCLLAQLDDRARRDHLSRHPAVRLTSRTVTDPEQLLHRLDRQPATMPVLALQEYAVGTVCAAVPLTAGGTAGCLAVSLPVHLAHRLRAAAELLATRAAPVMLAMAV</sequence>
<keyword evidence="1" id="KW-0805">Transcription regulation</keyword>
<dbReference type="KEGG" id="stri:C7M71_005110"/>
<feature type="domain" description="IclR-ED" evidence="5">
    <location>
        <begin position="86"/>
        <end position="265"/>
    </location>
</feature>
<feature type="domain" description="HTH iclR-type" evidence="4">
    <location>
        <begin position="25"/>
        <end position="86"/>
    </location>
</feature>
<keyword evidence="7" id="KW-1185">Reference proteome</keyword>
<dbReference type="InterPro" id="IPR005471">
    <property type="entry name" value="Tscrpt_reg_IclR_N"/>
</dbReference>
<dbReference type="GO" id="GO:0003700">
    <property type="term" value="F:DNA-binding transcription factor activity"/>
    <property type="evidence" value="ECO:0007669"/>
    <property type="project" value="TreeGrafter"/>
</dbReference>
<dbReference type="Proteomes" id="UP000249340">
    <property type="component" value="Chromosome"/>
</dbReference>
<dbReference type="GO" id="GO:0003677">
    <property type="term" value="F:DNA binding"/>
    <property type="evidence" value="ECO:0007669"/>
    <property type="project" value="UniProtKB-KW"/>
</dbReference>
<dbReference type="PANTHER" id="PTHR30136">
    <property type="entry name" value="HELIX-TURN-HELIX TRANSCRIPTIONAL REGULATOR, ICLR FAMILY"/>
    <property type="match status" value="1"/>
</dbReference>
<dbReference type="InterPro" id="IPR036388">
    <property type="entry name" value="WH-like_DNA-bd_sf"/>
</dbReference>
<name>A0A345ST68_9ACTN</name>
<dbReference type="GO" id="GO:0045892">
    <property type="term" value="P:negative regulation of DNA-templated transcription"/>
    <property type="evidence" value="ECO:0007669"/>
    <property type="project" value="TreeGrafter"/>
</dbReference>
<dbReference type="Gene3D" id="3.30.450.40">
    <property type="match status" value="1"/>
</dbReference>
<dbReference type="AlphaFoldDB" id="A0A345ST68"/>
<dbReference type="InterPro" id="IPR014757">
    <property type="entry name" value="Tscrpt_reg_IclR_C"/>
</dbReference>
<evidence type="ECO:0000259" key="4">
    <source>
        <dbReference type="PROSITE" id="PS51077"/>
    </source>
</evidence>
<dbReference type="PANTHER" id="PTHR30136:SF24">
    <property type="entry name" value="HTH-TYPE TRANSCRIPTIONAL REPRESSOR ALLR"/>
    <property type="match status" value="1"/>
</dbReference>
<dbReference type="PROSITE" id="PS51077">
    <property type="entry name" value="HTH_ICLR"/>
    <property type="match status" value="1"/>
</dbReference>
<reference evidence="7" key="1">
    <citation type="submission" date="2018-07" db="EMBL/GenBank/DDBJ databases">
        <title>Streptacidiphilus bronchialis DSM 106435 chromosome.</title>
        <authorList>
            <person name="Batra D."/>
            <person name="Gulvik C.A."/>
        </authorList>
    </citation>
    <scope>NUCLEOTIDE SEQUENCE [LARGE SCALE GENOMIC DNA]</scope>
    <source>
        <strain evidence="7">DSM 106435</strain>
    </source>
</reference>
<evidence type="ECO:0000313" key="7">
    <source>
        <dbReference type="Proteomes" id="UP000249340"/>
    </source>
</evidence>
<dbReference type="InterPro" id="IPR050707">
    <property type="entry name" value="HTH_MetabolicPath_Reg"/>
</dbReference>
<gene>
    <name evidence="6" type="ORF">C7M71_005110</name>
</gene>
<dbReference type="InterPro" id="IPR036390">
    <property type="entry name" value="WH_DNA-bd_sf"/>
</dbReference>
<dbReference type="InterPro" id="IPR029016">
    <property type="entry name" value="GAF-like_dom_sf"/>
</dbReference>
<keyword evidence="2" id="KW-0238">DNA-binding</keyword>
<evidence type="ECO:0000313" key="6">
    <source>
        <dbReference type="EMBL" id="AXI76923.1"/>
    </source>
</evidence>
<dbReference type="SUPFAM" id="SSF46785">
    <property type="entry name" value="Winged helix' DNA-binding domain"/>
    <property type="match status" value="1"/>
</dbReference>
<dbReference type="Gene3D" id="1.10.10.10">
    <property type="entry name" value="Winged helix-like DNA-binding domain superfamily/Winged helix DNA-binding domain"/>
    <property type="match status" value="1"/>
</dbReference>
<dbReference type="PROSITE" id="PS51078">
    <property type="entry name" value="ICLR_ED"/>
    <property type="match status" value="1"/>
</dbReference>